<protein>
    <submittedName>
        <fullName evidence="2">Uncharacterized protein</fullName>
    </submittedName>
</protein>
<sequence length="119" mass="13197">MTFSIHSSPPRSLTIKPSSTASKTTKTPPPFTRAPSTLFEQGRHILVLIERFGLVRDVEDQTGLIKDMVGEQAGVVAMKETQAGPTLVKALLVWCRSRCLSRQLAIPLLIQMFVLHLQE</sequence>
<keyword evidence="3" id="KW-1185">Reference proteome</keyword>
<dbReference type="AlphaFoldDB" id="A0AAD9X4T4"/>
<feature type="compositionally biased region" description="Polar residues" evidence="1">
    <location>
        <begin position="1"/>
        <end position="11"/>
    </location>
</feature>
<feature type="compositionally biased region" description="Low complexity" evidence="1">
    <location>
        <begin position="16"/>
        <end position="26"/>
    </location>
</feature>
<reference evidence="2" key="1">
    <citation type="journal article" date="2023" name="Plant J.">
        <title>Genome sequences and population genomics provide insights into the demographic history, inbreeding, and mutation load of two 'living fossil' tree species of Dipteronia.</title>
        <authorList>
            <person name="Feng Y."/>
            <person name="Comes H.P."/>
            <person name="Chen J."/>
            <person name="Zhu S."/>
            <person name="Lu R."/>
            <person name="Zhang X."/>
            <person name="Li P."/>
            <person name="Qiu J."/>
            <person name="Olsen K.M."/>
            <person name="Qiu Y."/>
        </authorList>
    </citation>
    <scope>NUCLEOTIDE SEQUENCE</scope>
    <source>
        <strain evidence="2">KIB01</strain>
    </source>
</reference>
<comment type="caution">
    <text evidence="2">The sequence shown here is derived from an EMBL/GenBank/DDBJ whole genome shotgun (WGS) entry which is preliminary data.</text>
</comment>
<evidence type="ECO:0000313" key="3">
    <source>
        <dbReference type="Proteomes" id="UP001280121"/>
    </source>
</evidence>
<name>A0AAD9X4T4_9ROSI</name>
<dbReference type="EMBL" id="JANJYI010000004">
    <property type="protein sequence ID" value="KAK2652775.1"/>
    <property type="molecule type" value="Genomic_DNA"/>
</dbReference>
<feature type="region of interest" description="Disordered" evidence="1">
    <location>
        <begin position="1"/>
        <end position="34"/>
    </location>
</feature>
<gene>
    <name evidence="2" type="ORF">Ddye_012631</name>
</gene>
<dbReference type="Proteomes" id="UP001280121">
    <property type="component" value="Unassembled WGS sequence"/>
</dbReference>
<evidence type="ECO:0000313" key="2">
    <source>
        <dbReference type="EMBL" id="KAK2652775.1"/>
    </source>
</evidence>
<evidence type="ECO:0000256" key="1">
    <source>
        <dbReference type="SAM" id="MobiDB-lite"/>
    </source>
</evidence>
<organism evidence="2 3">
    <name type="scientific">Dipteronia dyeriana</name>
    <dbReference type="NCBI Taxonomy" id="168575"/>
    <lineage>
        <taxon>Eukaryota</taxon>
        <taxon>Viridiplantae</taxon>
        <taxon>Streptophyta</taxon>
        <taxon>Embryophyta</taxon>
        <taxon>Tracheophyta</taxon>
        <taxon>Spermatophyta</taxon>
        <taxon>Magnoliopsida</taxon>
        <taxon>eudicotyledons</taxon>
        <taxon>Gunneridae</taxon>
        <taxon>Pentapetalae</taxon>
        <taxon>rosids</taxon>
        <taxon>malvids</taxon>
        <taxon>Sapindales</taxon>
        <taxon>Sapindaceae</taxon>
        <taxon>Hippocastanoideae</taxon>
        <taxon>Acereae</taxon>
        <taxon>Dipteronia</taxon>
    </lineage>
</organism>
<accession>A0AAD9X4T4</accession>
<proteinExistence type="predicted"/>